<reference evidence="3" key="1">
    <citation type="submission" date="2016-10" db="EMBL/GenBank/DDBJ databases">
        <authorList>
            <person name="Varghese N."/>
            <person name="Submissions S."/>
        </authorList>
    </citation>
    <scope>NUCLEOTIDE SEQUENCE [LARGE SCALE GENOMIC DNA]</scope>
    <source>
        <strain evidence="3">IBRC-M 10403</strain>
    </source>
</reference>
<dbReference type="AlphaFoldDB" id="A0A1G6Q513"/>
<dbReference type="RefSeq" id="WP_091450134.1">
    <property type="nucleotide sequence ID" value="NZ_FMZZ01000005.1"/>
</dbReference>
<dbReference type="Proteomes" id="UP000199501">
    <property type="component" value="Unassembled WGS sequence"/>
</dbReference>
<dbReference type="SUPFAM" id="SSF53448">
    <property type="entry name" value="Nucleotide-diphospho-sugar transferases"/>
    <property type="match status" value="1"/>
</dbReference>
<dbReference type="PANTHER" id="PTHR43685:SF2">
    <property type="entry name" value="GLYCOSYLTRANSFERASE 2-LIKE DOMAIN-CONTAINING PROTEIN"/>
    <property type="match status" value="1"/>
</dbReference>
<dbReference type="EMBL" id="FMZZ01000005">
    <property type="protein sequence ID" value="SDC86715.1"/>
    <property type="molecule type" value="Genomic_DNA"/>
</dbReference>
<evidence type="ECO:0000259" key="1">
    <source>
        <dbReference type="Pfam" id="PF00535"/>
    </source>
</evidence>
<dbReference type="Gene3D" id="3.90.550.10">
    <property type="entry name" value="Spore Coat Polysaccharide Biosynthesis Protein SpsA, Chain A"/>
    <property type="match status" value="1"/>
</dbReference>
<feature type="domain" description="Glycosyltransferase 2-like" evidence="1">
    <location>
        <begin position="6"/>
        <end position="129"/>
    </location>
</feature>
<evidence type="ECO:0000313" key="2">
    <source>
        <dbReference type="EMBL" id="SDC86715.1"/>
    </source>
</evidence>
<organism evidence="2 3">
    <name type="scientific">Actinokineospora iranica</name>
    <dbReference type="NCBI Taxonomy" id="1271860"/>
    <lineage>
        <taxon>Bacteria</taxon>
        <taxon>Bacillati</taxon>
        <taxon>Actinomycetota</taxon>
        <taxon>Actinomycetes</taxon>
        <taxon>Pseudonocardiales</taxon>
        <taxon>Pseudonocardiaceae</taxon>
        <taxon>Actinokineospora</taxon>
    </lineage>
</organism>
<protein>
    <submittedName>
        <fullName evidence="2">Glycosyltransferase involved in cell wall bisynthesis</fullName>
    </submittedName>
</protein>
<dbReference type="InterPro" id="IPR029044">
    <property type="entry name" value="Nucleotide-diphossugar_trans"/>
</dbReference>
<evidence type="ECO:0000313" key="3">
    <source>
        <dbReference type="Proteomes" id="UP000199501"/>
    </source>
</evidence>
<dbReference type="InterPro" id="IPR001173">
    <property type="entry name" value="Glyco_trans_2-like"/>
</dbReference>
<dbReference type="GO" id="GO:0016740">
    <property type="term" value="F:transferase activity"/>
    <property type="evidence" value="ECO:0007669"/>
    <property type="project" value="UniProtKB-KW"/>
</dbReference>
<dbReference type="STRING" id="1271860.SAMN05216174_10563"/>
<dbReference type="Pfam" id="PF00535">
    <property type="entry name" value="Glycos_transf_2"/>
    <property type="match status" value="1"/>
</dbReference>
<sequence length="294" mass="33053">MISLDVLTPYHGDPEYLYRAVDSVRALEDTDWRMTIVEDCYPGGEAVQRRIEAIGDDRIRYLRNEKNLGVAGNKHRTIREATREYFTVLDADDLMLPTYGKQIAALVARRPDAALLQPAVEVIDERDVPHFPLPDRVKSWARPTTGDGILSGETAVASLLRGNWLYTPALTYRRDIAQDLVERPDSDAVHDLAMVVDILLRGGTLVLGAEVAFRYRRHKQSHSSTVARSGERFAQERAYFIDIESELRARSWHKAAAAARHRVFSRLNALSQLPGAASARQTDAVRSLLRHALS</sequence>
<dbReference type="PANTHER" id="PTHR43685">
    <property type="entry name" value="GLYCOSYLTRANSFERASE"/>
    <property type="match status" value="1"/>
</dbReference>
<gene>
    <name evidence="2" type="ORF">SAMN05216174_10563</name>
</gene>
<name>A0A1G6Q513_9PSEU</name>
<accession>A0A1G6Q513</accession>
<dbReference type="OrthoDB" id="3177103at2"/>
<keyword evidence="3" id="KW-1185">Reference proteome</keyword>
<dbReference type="InterPro" id="IPR050834">
    <property type="entry name" value="Glycosyltransf_2"/>
</dbReference>
<keyword evidence="2" id="KW-0808">Transferase</keyword>
<proteinExistence type="predicted"/>